<dbReference type="CDD" id="cd07326">
    <property type="entry name" value="M56_BlaR1_MecR1_like"/>
    <property type="match status" value="1"/>
</dbReference>
<comment type="caution">
    <text evidence="9">The sequence shown here is derived from an EMBL/GenBank/DDBJ whole genome shotgun (WGS) entry which is preliminary data.</text>
</comment>
<dbReference type="InterPro" id="IPR001915">
    <property type="entry name" value="Peptidase_M48"/>
</dbReference>
<keyword evidence="2" id="KW-0479">Metal-binding</keyword>
<dbReference type="OrthoDB" id="9785340at2"/>
<feature type="domain" description="Peptidase M48" evidence="8">
    <location>
        <begin position="125"/>
        <end position="204"/>
    </location>
</feature>
<keyword evidence="4 6" id="KW-0862">Zinc</keyword>
<keyword evidence="7" id="KW-1133">Transmembrane helix</keyword>
<keyword evidence="3 6" id="KW-0378">Hydrolase</keyword>
<comment type="similarity">
    <text evidence="6">Belongs to the peptidase M48 family.</text>
</comment>
<feature type="transmembrane region" description="Helical" evidence="7">
    <location>
        <begin position="294"/>
        <end position="317"/>
    </location>
</feature>
<evidence type="ECO:0000313" key="10">
    <source>
        <dbReference type="Proteomes" id="UP000244893"/>
    </source>
</evidence>
<dbReference type="Gene3D" id="3.30.2010.10">
    <property type="entry name" value="Metalloproteases ('zincins'), catalytic domain"/>
    <property type="match status" value="1"/>
</dbReference>
<evidence type="ECO:0000256" key="7">
    <source>
        <dbReference type="SAM" id="Phobius"/>
    </source>
</evidence>
<dbReference type="AlphaFoldDB" id="A0A2V1HQZ2"/>
<keyword evidence="7" id="KW-0812">Transmembrane</keyword>
<feature type="transmembrane region" description="Helical" evidence="7">
    <location>
        <begin position="98"/>
        <end position="120"/>
    </location>
</feature>
<evidence type="ECO:0000256" key="5">
    <source>
        <dbReference type="ARBA" id="ARBA00023049"/>
    </source>
</evidence>
<dbReference type="InterPro" id="IPR052173">
    <property type="entry name" value="Beta-lactam_resp_regulator"/>
</dbReference>
<evidence type="ECO:0000256" key="6">
    <source>
        <dbReference type="RuleBase" id="RU003983"/>
    </source>
</evidence>
<dbReference type="Pfam" id="PF01435">
    <property type="entry name" value="Peptidase_M48"/>
    <property type="match status" value="1"/>
</dbReference>
<evidence type="ECO:0000256" key="2">
    <source>
        <dbReference type="ARBA" id="ARBA00022723"/>
    </source>
</evidence>
<comment type="cofactor">
    <cofactor evidence="6">
        <name>Zn(2+)</name>
        <dbReference type="ChEBI" id="CHEBI:29105"/>
    </cofactor>
    <text evidence="6">Binds 1 zinc ion per subunit.</text>
</comment>
<dbReference type="GO" id="GO:0006508">
    <property type="term" value="P:proteolysis"/>
    <property type="evidence" value="ECO:0007669"/>
    <property type="project" value="UniProtKB-KW"/>
</dbReference>
<evidence type="ECO:0000256" key="3">
    <source>
        <dbReference type="ARBA" id="ARBA00022801"/>
    </source>
</evidence>
<evidence type="ECO:0000313" key="9">
    <source>
        <dbReference type="EMBL" id="PVZ94062.1"/>
    </source>
</evidence>
<accession>A0A2V1HQZ2</accession>
<dbReference type="GO" id="GO:0004222">
    <property type="term" value="F:metalloendopeptidase activity"/>
    <property type="evidence" value="ECO:0007669"/>
    <property type="project" value="InterPro"/>
</dbReference>
<keyword evidence="1 6" id="KW-0645">Protease</keyword>
<gene>
    <name evidence="9" type="ORF">DDQ50_09930</name>
</gene>
<sequence length="321" mass="34240">MRETSGVLTAPLLLALLAVALAWPVPLWLASARWPRRSPALALLLWQSIALAGGLSMIGALLTYGLLPFGTDLLHGLTGFAQAVADGSAADRAGLAHLAALFGAALLGIHLLLNLAIVVLRTDRDRRRHRALLDLLGSTDPSQPRTRILDSELPVAYCLPSSSGSITVFSAGLISLLDDEELRAVTEHERAHLTQRHDLVLVAFRAWYASLPWFPVAYRAQREVGMLIEMLADDRARTHVEDRTLARAIALVGNAGEQSGLAVATRTDELQPQAIARVTRLGGEIEPLPPIARVAVVSTAAALLVVPTALLLLPALLTLGA</sequence>
<evidence type="ECO:0000259" key="8">
    <source>
        <dbReference type="Pfam" id="PF01435"/>
    </source>
</evidence>
<dbReference type="Proteomes" id="UP000244893">
    <property type="component" value="Unassembled WGS sequence"/>
</dbReference>
<dbReference type="GO" id="GO:0046872">
    <property type="term" value="F:metal ion binding"/>
    <property type="evidence" value="ECO:0007669"/>
    <property type="project" value="UniProtKB-KW"/>
</dbReference>
<evidence type="ECO:0000256" key="4">
    <source>
        <dbReference type="ARBA" id="ARBA00022833"/>
    </source>
</evidence>
<protein>
    <submittedName>
        <fullName evidence="9">Peptidase M48</fullName>
    </submittedName>
</protein>
<feature type="transmembrane region" description="Helical" evidence="7">
    <location>
        <begin position="41"/>
        <end position="67"/>
    </location>
</feature>
<feature type="transmembrane region" description="Helical" evidence="7">
    <location>
        <begin position="6"/>
        <end position="29"/>
    </location>
</feature>
<dbReference type="PANTHER" id="PTHR34978">
    <property type="entry name" value="POSSIBLE SENSOR-TRANSDUCER PROTEIN BLAR"/>
    <property type="match status" value="1"/>
</dbReference>
<proteinExistence type="inferred from homology"/>
<name>A0A2V1HQZ2_9MICO</name>
<evidence type="ECO:0000256" key="1">
    <source>
        <dbReference type="ARBA" id="ARBA00022670"/>
    </source>
</evidence>
<keyword evidence="5 6" id="KW-0482">Metalloprotease</keyword>
<keyword evidence="7" id="KW-0472">Membrane</keyword>
<reference evidence="9 10" key="1">
    <citation type="submission" date="2018-05" db="EMBL/GenBank/DDBJ databases">
        <title>Amnibacterium sp. M8JJ-5, whole genome shotgun sequence.</title>
        <authorList>
            <person name="Tuo L."/>
        </authorList>
    </citation>
    <scope>NUCLEOTIDE SEQUENCE [LARGE SCALE GENOMIC DNA]</scope>
    <source>
        <strain evidence="9 10">M8JJ-5</strain>
    </source>
</reference>
<dbReference type="EMBL" id="QEOP01000002">
    <property type="protein sequence ID" value="PVZ94062.1"/>
    <property type="molecule type" value="Genomic_DNA"/>
</dbReference>
<keyword evidence="10" id="KW-1185">Reference proteome</keyword>
<dbReference type="PANTHER" id="PTHR34978:SF3">
    <property type="entry name" value="SLR0241 PROTEIN"/>
    <property type="match status" value="1"/>
</dbReference>
<organism evidence="9 10">
    <name type="scientific">Amnibacterium flavum</name>
    <dbReference type="NCBI Taxonomy" id="2173173"/>
    <lineage>
        <taxon>Bacteria</taxon>
        <taxon>Bacillati</taxon>
        <taxon>Actinomycetota</taxon>
        <taxon>Actinomycetes</taxon>
        <taxon>Micrococcales</taxon>
        <taxon>Microbacteriaceae</taxon>
        <taxon>Amnibacterium</taxon>
    </lineage>
</organism>